<reference evidence="6 7" key="1">
    <citation type="journal article" date="2004" name="Proc. Natl. Acad. Sci. U.S.A.">
        <title>The complete genomic sequence of Nocardia farcinica IFM 10152.</title>
        <authorList>
            <person name="Ishikawa J."/>
            <person name="Yamashita A."/>
            <person name="Mikami Y."/>
            <person name="Hoshino Y."/>
            <person name="Kurita H."/>
            <person name="Hotta K."/>
            <person name="Shiba T."/>
            <person name="Hattori M."/>
        </authorList>
    </citation>
    <scope>NUCLEOTIDE SEQUENCE [LARGE SCALE GENOMIC DNA]</scope>
    <source>
        <strain evidence="6 7">IFM 10152</strain>
    </source>
</reference>
<dbReference type="eggNOG" id="COG3903">
    <property type="taxonomic scope" value="Bacteria"/>
</dbReference>
<dbReference type="SMART" id="SM00862">
    <property type="entry name" value="Trans_reg_C"/>
    <property type="match status" value="1"/>
</dbReference>
<dbReference type="PROSITE" id="PS51755">
    <property type="entry name" value="OMPR_PHOB"/>
    <property type="match status" value="1"/>
</dbReference>
<dbReference type="GO" id="GO:0000160">
    <property type="term" value="P:phosphorelay signal transduction system"/>
    <property type="evidence" value="ECO:0007669"/>
    <property type="project" value="InterPro"/>
</dbReference>
<dbReference type="InterPro" id="IPR016032">
    <property type="entry name" value="Sig_transdc_resp-reg_C-effctor"/>
</dbReference>
<feature type="domain" description="OmpR/PhoB-type" evidence="5">
    <location>
        <begin position="17"/>
        <end position="115"/>
    </location>
</feature>
<dbReference type="PANTHER" id="PTHR47691:SF3">
    <property type="entry name" value="HTH-TYPE TRANSCRIPTIONAL REGULATOR RV0890C-RELATED"/>
    <property type="match status" value="1"/>
</dbReference>
<dbReference type="Gene3D" id="1.25.40.10">
    <property type="entry name" value="Tetratricopeptide repeat domain"/>
    <property type="match status" value="2"/>
</dbReference>
<name>Q5YP94_NOCFA</name>
<dbReference type="PRINTS" id="PR00364">
    <property type="entry name" value="DISEASERSIST"/>
</dbReference>
<dbReference type="SUPFAM" id="SSF46894">
    <property type="entry name" value="C-terminal effector domain of the bipartite response regulators"/>
    <property type="match status" value="1"/>
</dbReference>
<accession>Q5YP94</accession>
<dbReference type="Pfam" id="PF03704">
    <property type="entry name" value="BTAD"/>
    <property type="match status" value="1"/>
</dbReference>
<evidence type="ECO:0000256" key="1">
    <source>
        <dbReference type="ARBA" id="ARBA00005820"/>
    </source>
</evidence>
<dbReference type="Gene3D" id="3.40.50.300">
    <property type="entry name" value="P-loop containing nucleotide triphosphate hydrolases"/>
    <property type="match status" value="1"/>
</dbReference>
<evidence type="ECO:0000313" key="7">
    <source>
        <dbReference type="Proteomes" id="UP000006820"/>
    </source>
</evidence>
<dbReference type="SUPFAM" id="SSF48452">
    <property type="entry name" value="TPR-like"/>
    <property type="match status" value="2"/>
</dbReference>
<dbReference type="InterPro" id="IPR005158">
    <property type="entry name" value="BTAD"/>
</dbReference>
<dbReference type="GO" id="GO:0006355">
    <property type="term" value="P:regulation of DNA-templated transcription"/>
    <property type="evidence" value="ECO:0007669"/>
    <property type="project" value="InterPro"/>
</dbReference>
<dbReference type="eggNOG" id="COG3629">
    <property type="taxonomic scope" value="Bacteria"/>
</dbReference>
<feature type="region of interest" description="Disordered" evidence="4">
    <location>
        <begin position="1134"/>
        <end position="1153"/>
    </location>
</feature>
<feature type="compositionally biased region" description="Basic and acidic residues" evidence="4">
    <location>
        <begin position="1135"/>
        <end position="1153"/>
    </location>
</feature>
<dbReference type="HOGENOM" id="CLU_004665_1_3_11"/>
<dbReference type="SMART" id="SM00382">
    <property type="entry name" value="AAA"/>
    <property type="match status" value="1"/>
</dbReference>
<dbReference type="Gene3D" id="1.10.10.10">
    <property type="entry name" value="Winged helix-like DNA-binding domain superfamily/Winged helix DNA-binding domain"/>
    <property type="match status" value="1"/>
</dbReference>
<dbReference type="SMART" id="SM01043">
    <property type="entry name" value="BTAD"/>
    <property type="match status" value="1"/>
</dbReference>
<feature type="region of interest" description="Disordered" evidence="4">
    <location>
        <begin position="282"/>
        <end position="308"/>
    </location>
</feature>
<evidence type="ECO:0000256" key="3">
    <source>
        <dbReference type="PROSITE-ProRule" id="PRU01091"/>
    </source>
</evidence>
<dbReference type="STRING" id="247156.NFA_51450"/>
<dbReference type="InterPro" id="IPR011990">
    <property type="entry name" value="TPR-like_helical_dom_sf"/>
</dbReference>
<dbReference type="SUPFAM" id="SSF52540">
    <property type="entry name" value="P-loop containing nucleoside triphosphate hydrolases"/>
    <property type="match status" value="1"/>
</dbReference>
<keyword evidence="2 3" id="KW-0238">DNA-binding</keyword>
<protein>
    <submittedName>
        <fullName evidence="6">Putative transcriptional regulator</fullName>
    </submittedName>
</protein>
<dbReference type="Proteomes" id="UP000006820">
    <property type="component" value="Chromosome"/>
</dbReference>
<sequence length="1153" mass="121843">MTDGMCAHQRGLAGPAPTLTSSGDEAIVVGLLGEVALRRDAALVPVPGVRARLLLTALALRPGRHRGAAALIEDVWGDSPPRAPMNALHTQVSRLRAALPDGAVEAGPAGYRLLLRPAQVDLARAGELLALARAHVRGANGSAGDVAAGLAAVSAARALWRGEPAADLPPGPVTDDLRTAAGALAADLDAVELTLREADGDTEAALRIARRAAAADPLSEPAQLALLRLLAATGRPTEALESFAAFRARLADELGADPGPALVAMNTAILRGEPVVPVPPAASAVPARGAGHERAAAGGGAPTDPGSHPAIGLRAAPNPLLGREADLTALLGLVEQARVVTVLGPGGTGKTRIANELGARMTRREPVVLVELASVRSGPGADARVEVEAAISATLGLGEVVREPGGLLRPGRVDFGRRLREALAARPILLILDNCEHLVDAVAAVVADLIGACEHLTVVTTSRAPLAITAETVYPLDPLAIDPAGSPATELFAARARAVRPTVRLDPEVVARLCAMLDGLPLAIELAAARTRTMSVEEIERRLEHRFALLRSGDRTSPERHRTLHAVIAWSWNLLDEPQQRALRRMCRFPAGFTLAAAEIVAGGPDAAEAIEGLVSQSLLTVLEGAEGTGVRYRMLETVREFGEEQLGAEEADLVVARMAAWGRSYARDALRRYRAAEQLATVHSVAEEVDNLVAVLRAAADRGDGATAYRVFPVAGLLWMMRGAHLDLLAWAPRVLDSLPEGDDPAGIDADLHMLACLLIAVHTVYISAEARPFLATRMRIRRLLRRARDLDPSLRLLGELACADLSGRRLPRLLAEGARSPDPDVRIAALVARANLRENAGLVHGSTRDAQRALELLRDRDPWGTALVCQHLGQLGGQTAHYAESVRHYRRAVELLRLLGAHEEIMEIRSFLAVALIADGRPQEGARELEFAFEGADRSHLAPVDDPGILRNHRLSAVAAAVAELRLAQGDVDAGLRYYHRALDLLGWPQDNLVPGPGGLMLAAAAIGAHVLHGRADRAATLADQVAAGAAVRLAQFYDLPQVGSAACAIGSWLLALDPSSATGLELLVLAARAVARQDYPSMTLRRHIDLHTPRVGADRFDAAVRAGAVTGRLAAAHRIIELLRASFPVADGEGRDRDARSRPDAQARRM</sequence>
<dbReference type="InterPro" id="IPR036388">
    <property type="entry name" value="WH-like_DNA-bd_sf"/>
</dbReference>
<evidence type="ECO:0000256" key="2">
    <source>
        <dbReference type="ARBA" id="ARBA00023125"/>
    </source>
</evidence>
<dbReference type="InterPro" id="IPR027417">
    <property type="entry name" value="P-loop_NTPase"/>
</dbReference>
<dbReference type="PANTHER" id="PTHR47691">
    <property type="entry name" value="REGULATOR-RELATED"/>
    <property type="match status" value="1"/>
</dbReference>
<evidence type="ECO:0000259" key="5">
    <source>
        <dbReference type="PROSITE" id="PS51755"/>
    </source>
</evidence>
<comment type="similarity">
    <text evidence="1">Belongs to the AfsR/DnrI/RedD regulatory family.</text>
</comment>
<gene>
    <name evidence="6" type="ordered locus">NFA_51450</name>
</gene>
<evidence type="ECO:0000313" key="6">
    <source>
        <dbReference type="EMBL" id="BAD59997.1"/>
    </source>
</evidence>
<dbReference type="GO" id="GO:0003677">
    <property type="term" value="F:DNA binding"/>
    <property type="evidence" value="ECO:0007669"/>
    <property type="project" value="UniProtKB-UniRule"/>
</dbReference>
<dbReference type="KEGG" id="nfa:NFA_51450"/>
<proteinExistence type="inferred from homology"/>
<dbReference type="InterPro" id="IPR003593">
    <property type="entry name" value="AAA+_ATPase"/>
</dbReference>
<keyword evidence="7" id="KW-1185">Reference proteome</keyword>
<feature type="DNA-binding region" description="OmpR/PhoB-type" evidence="3">
    <location>
        <begin position="17"/>
        <end position="115"/>
    </location>
</feature>
<organism evidence="6 7">
    <name type="scientific">Nocardia farcinica (strain IFM 10152)</name>
    <dbReference type="NCBI Taxonomy" id="247156"/>
    <lineage>
        <taxon>Bacteria</taxon>
        <taxon>Bacillati</taxon>
        <taxon>Actinomycetota</taxon>
        <taxon>Actinomycetes</taxon>
        <taxon>Mycobacteriales</taxon>
        <taxon>Nocardiaceae</taxon>
        <taxon>Nocardia</taxon>
    </lineage>
</organism>
<evidence type="ECO:0000256" key="4">
    <source>
        <dbReference type="SAM" id="MobiDB-lite"/>
    </source>
</evidence>
<dbReference type="EMBL" id="AP006618">
    <property type="protein sequence ID" value="BAD59997.1"/>
    <property type="molecule type" value="Genomic_DNA"/>
</dbReference>
<dbReference type="InterPro" id="IPR001867">
    <property type="entry name" value="OmpR/PhoB-type_DNA-bd"/>
</dbReference>
<dbReference type="AlphaFoldDB" id="Q5YP94"/>